<evidence type="ECO:0000256" key="1">
    <source>
        <dbReference type="ARBA" id="ARBA00004141"/>
    </source>
</evidence>
<proteinExistence type="predicted"/>
<reference evidence="6 7" key="1">
    <citation type="submission" date="2018-04" db="EMBL/GenBank/DDBJ databases">
        <title>Adhaeribacter sp. HMF7616 genome sequencing and assembly.</title>
        <authorList>
            <person name="Kang H."/>
            <person name="Kang J."/>
            <person name="Cha I."/>
            <person name="Kim H."/>
            <person name="Joh K."/>
        </authorList>
    </citation>
    <scope>NUCLEOTIDE SEQUENCE [LARGE SCALE GENOMIC DNA]</scope>
    <source>
        <strain evidence="6 7">HMF7616</strain>
    </source>
</reference>
<feature type="transmembrane region" description="Helical" evidence="5">
    <location>
        <begin position="281"/>
        <end position="309"/>
    </location>
</feature>
<keyword evidence="3 5" id="KW-1133">Transmembrane helix</keyword>
<feature type="transmembrane region" description="Helical" evidence="5">
    <location>
        <begin position="330"/>
        <end position="349"/>
    </location>
</feature>
<dbReference type="PANTHER" id="PTHR43243">
    <property type="entry name" value="INNER MEMBRANE TRANSPORTER YGJI-RELATED"/>
    <property type="match status" value="1"/>
</dbReference>
<feature type="transmembrane region" description="Helical" evidence="5">
    <location>
        <begin position="198"/>
        <end position="216"/>
    </location>
</feature>
<sequence>MDKDDLTHAIAPPHAPKLKELPATAICGNDITSSCLYVSALAIIYAGQYAWVALLMVGAVLFLFRKIYGEVVGALPLNGGAYNALLNTTSKRTASLAACLTLLSYMATAVISASEAMHYVHHLWEDWPVMYATIGLLAIFMGLTIMGIGESSMVAIIIFITHITTLTLLIIVGAVFLFNHGLDTFLTNFAQPLPGGSIWRALFFGFAAAMLGISGFESSANFVEEQEQGVFPKTLRNMWLAVTVFNPLTAFLVLAIIPMSAVPEHQAALLAYIGEVAGGQWLAILVSVNAALVLSGAVLTSYVGVTGLVHRMTLDRCLPQFLLITNKRGTAYLIMMAFFLLCVSILLITQGDLNALAGVYTISFLSVMALFGIGNILLKLRRDKLPRPVRASGWALFVAIGAVVAALVGNAILNPPYLFVFLKYFIPTVALVYFMLYRTTLLRLFTYLVKQFEGTFAKFLPFTSFQLKRLITEINSQQFVFFTRGDNIANINQVMRYIEDNEHTNRIKIVNILGNNEHPPKKLMHEVDVLDRAYPDMDVDFIVIKGHFGPQLIDELSRKWNIPKNFMFIGSPGQRFHYGLQELGGVRLVI</sequence>
<evidence type="ECO:0000313" key="6">
    <source>
        <dbReference type="EMBL" id="RDC65938.1"/>
    </source>
</evidence>
<dbReference type="EMBL" id="QASA01000001">
    <property type="protein sequence ID" value="RDC65938.1"/>
    <property type="molecule type" value="Genomic_DNA"/>
</dbReference>
<evidence type="ECO:0000313" key="7">
    <source>
        <dbReference type="Proteomes" id="UP000253919"/>
    </source>
</evidence>
<feature type="transmembrane region" description="Helical" evidence="5">
    <location>
        <begin position="155"/>
        <end position="178"/>
    </location>
</feature>
<evidence type="ECO:0008006" key="8">
    <source>
        <dbReference type="Google" id="ProtNLM"/>
    </source>
</evidence>
<feature type="transmembrane region" description="Helical" evidence="5">
    <location>
        <begin position="42"/>
        <end position="64"/>
    </location>
</feature>
<evidence type="ECO:0000256" key="5">
    <source>
        <dbReference type="SAM" id="Phobius"/>
    </source>
</evidence>
<evidence type="ECO:0000256" key="3">
    <source>
        <dbReference type="ARBA" id="ARBA00022989"/>
    </source>
</evidence>
<dbReference type="GO" id="GO:0015171">
    <property type="term" value="F:amino acid transmembrane transporter activity"/>
    <property type="evidence" value="ECO:0007669"/>
    <property type="project" value="TreeGrafter"/>
</dbReference>
<feature type="transmembrane region" description="Helical" evidence="5">
    <location>
        <begin position="418"/>
        <end position="437"/>
    </location>
</feature>
<organism evidence="6 7">
    <name type="scientific">Adhaeribacter pallidiroseus</name>
    <dbReference type="NCBI Taxonomy" id="2072847"/>
    <lineage>
        <taxon>Bacteria</taxon>
        <taxon>Pseudomonadati</taxon>
        <taxon>Bacteroidota</taxon>
        <taxon>Cytophagia</taxon>
        <taxon>Cytophagales</taxon>
        <taxon>Hymenobacteraceae</taxon>
        <taxon>Adhaeribacter</taxon>
    </lineage>
</organism>
<feature type="transmembrane region" description="Helical" evidence="5">
    <location>
        <begin position="96"/>
        <end position="117"/>
    </location>
</feature>
<accession>A0A369QUS9</accession>
<comment type="caution">
    <text evidence="6">The sequence shown here is derived from an EMBL/GenBank/DDBJ whole genome shotgun (WGS) entry which is preliminary data.</text>
</comment>
<dbReference type="OrthoDB" id="860831at2"/>
<feature type="transmembrane region" description="Helical" evidence="5">
    <location>
        <begin position="392"/>
        <end position="412"/>
    </location>
</feature>
<keyword evidence="2 5" id="KW-0812">Transmembrane</keyword>
<keyword evidence="4 5" id="KW-0472">Membrane</keyword>
<evidence type="ECO:0000256" key="2">
    <source>
        <dbReference type="ARBA" id="ARBA00022692"/>
    </source>
</evidence>
<evidence type="ECO:0000256" key="4">
    <source>
        <dbReference type="ARBA" id="ARBA00023136"/>
    </source>
</evidence>
<feature type="transmembrane region" description="Helical" evidence="5">
    <location>
        <begin position="355"/>
        <end position="380"/>
    </location>
</feature>
<dbReference type="GO" id="GO:0016020">
    <property type="term" value="C:membrane"/>
    <property type="evidence" value="ECO:0007669"/>
    <property type="project" value="UniProtKB-SubCell"/>
</dbReference>
<keyword evidence="7" id="KW-1185">Reference proteome</keyword>
<name>A0A369QUS9_9BACT</name>
<dbReference type="PANTHER" id="PTHR43243:SF11">
    <property type="entry name" value="AMINO ACID PERMEASE_ SLC12A DOMAIN-CONTAINING PROTEIN"/>
    <property type="match status" value="1"/>
</dbReference>
<dbReference type="Gene3D" id="1.20.1740.10">
    <property type="entry name" value="Amino acid/polyamine transporter I"/>
    <property type="match status" value="1"/>
</dbReference>
<comment type="subcellular location">
    <subcellularLocation>
        <location evidence="1">Membrane</location>
        <topology evidence="1">Multi-pass membrane protein</topology>
    </subcellularLocation>
</comment>
<dbReference type="AlphaFoldDB" id="A0A369QUS9"/>
<gene>
    <name evidence="6" type="ORF">AHMF7616_04569</name>
</gene>
<protein>
    <recommendedName>
        <fullName evidence="8">APC family permease</fullName>
    </recommendedName>
</protein>
<dbReference type="Pfam" id="PF13520">
    <property type="entry name" value="AA_permease_2"/>
    <property type="match status" value="1"/>
</dbReference>
<dbReference type="InterPro" id="IPR002293">
    <property type="entry name" value="AA/rel_permease1"/>
</dbReference>
<feature type="transmembrane region" description="Helical" evidence="5">
    <location>
        <begin position="237"/>
        <end position="261"/>
    </location>
</feature>
<feature type="transmembrane region" description="Helical" evidence="5">
    <location>
        <begin position="129"/>
        <end position="148"/>
    </location>
</feature>
<dbReference type="Proteomes" id="UP000253919">
    <property type="component" value="Unassembled WGS sequence"/>
</dbReference>